<gene>
    <name evidence="3" type="ORF">F7R25_37235</name>
</gene>
<dbReference type="EMBL" id="VZOK01000184">
    <property type="protein sequence ID" value="KAB0630776.1"/>
    <property type="molecule type" value="Genomic_DNA"/>
</dbReference>
<evidence type="ECO:0000313" key="4">
    <source>
        <dbReference type="Proteomes" id="UP000473470"/>
    </source>
</evidence>
<evidence type="ECO:0000256" key="1">
    <source>
        <dbReference type="ARBA" id="ARBA00038283"/>
    </source>
</evidence>
<accession>A0A6L3MLW9</accession>
<comment type="similarity">
    <text evidence="1">Belongs to the initiator RepB protein family.</text>
</comment>
<dbReference type="InterPro" id="IPR036388">
    <property type="entry name" value="WH-like_DNA-bd_sf"/>
</dbReference>
<dbReference type="InterPro" id="IPR000525">
    <property type="entry name" value="Initiator_Rep_WH1"/>
</dbReference>
<evidence type="ECO:0000259" key="2">
    <source>
        <dbReference type="Pfam" id="PF01051"/>
    </source>
</evidence>
<sequence length="263" mass="30350">MKNSLVVKDNALINASYNLELTEQRLIMLAIINARESGQGITADSKLEIHASDYAKLFNVSADASYKALREAVNNLFNRQFSYTAEYKKTGKVGIVRSRWVSRIFYVDDLALLEITFAPDVVPLITRLEEHFTKYEAKQVAHLTSKYATRLYELLIAWREVGKVPQLELSDFRNRLGLVDSEYTAMSDFKKRVLEPSIKQINEHTDITVTYEQHKKGRIISGFSFKFKQKQQPKVEAKRDPNTPDFFIKMTDAQRHLFANKMS</sequence>
<proteinExistence type="inferred from homology"/>
<dbReference type="GO" id="GO:0006270">
    <property type="term" value="P:DNA replication initiation"/>
    <property type="evidence" value="ECO:0007669"/>
    <property type="project" value="InterPro"/>
</dbReference>
<protein>
    <submittedName>
        <fullName evidence="3">Replication initiation protein</fullName>
    </submittedName>
</protein>
<evidence type="ECO:0000313" key="3">
    <source>
        <dbReference type="EMBL" id="KAB0630776.1"/>
    </source>
</evidence>
<dbReference type="InterPro" id="IPR036390">
    <property type="entry name" value="WH_DNA-bd_sf"/>
</dbReference>
<dbReference type="GO" id="GO:0003887">
    <property type="term" value="F:DNA-directed DNA polymerase activity"/>
    <property type="evidence" value="ECO:0007669"/>
    <property type="project" value="InterPro"/>
</dbReference>
<dbReference type="Proteomes" id="UP000473470">
    <property type="component" value="Unassembled WGS sequence"/>
</dbReference>
<dbReference type="Pfam" id="PF21205">
    <property type="entry name" value="Rep3_C"/>
    <property type="match status" value="1"/>
</dbReference>
<reference evidence="3 4" key="1">
    <citation type="submission" date="2019-09" db="EMBL/GenBank/DDBJ databases">
        <title>Draft genome sequences of 48 bacterial type strains from the CCUG.</title>
        <authorList>
            <person name="Tunovic T."/>
            <person name="Pineiro-Iglesias B."/>
            <person name="Unosson C."/>
            <person name="Inganas E."/>
            <person name="Ohlen M."/>
            <person name="Cardew S."/>
            <person name="Jensie-Markopoulos S."/>
            <person name="Salva-Serra F."/>
            <person name="Jaen-Luchoro D."/>
            <person name="Karlsson R."/>
            <person name="Svensson-Stadler L."/>
            <person name="Chun J."/>
            <person name="Moore E."/>
        </authorList>
    </citation>
    <scope>NUCLEOTIDE SEQUENCE [LARGE SCALE GENOMIC DNA]</scope>
    <source>
        <strain evidence="3 4">CCUG 65686</strain>
    </source>
</reference>
<dbReference type="SUPFAM" id="SSF46785">
    <property type="entry name" value="Winged helix' DNA-binding domain"/>
    <property type="match status" value="2"/>
</dbReference>
<dbReference type="Gene3D" id="1.10.10.10">
    <property type="entry name" value="Winged helix-like DNA-binding domain superfamily/Winged helix DNA-binding domain"/>
    <property type="match status" value="2"/>
</dbReference>
<name>A0A6L3MLW9_9BURK</name>
<dbReference type="NCBIfam" id="NF038290">
    <property type="entry name" value="repM_Acin"/>
    <property type="match status" value="1"/>
</dbReference>
<dbReference type="Pfam" id="PF01051">
    <property type="entry name" value="Rep3_N"/>
    <property type="match status" value="1"/>
</dbReference>
<feature type="non-terminal residue" evidence="3">
    <location>
        <position position="263"/>
    </location>
</feature>
<comment type="caution">
    <text evidence="3">The sequence shown here is derived from an EMBL/GenBank/DDBJ whole genome shotgun (WGS) entry which is preliminary data.</text>
</comment>
<organism evidence="3 4">
    <name type="scientific">Burkholderia stagnalis</name>
    <dbReference type="NCBI Taxonomy" id="1503054"/>
    <lineage>
        <taxon>Bacteria</taxon>
        <taxon>Pseudomonadati</taxon>
        <taxon>Pseudomonadota</taxon>
        <taxon>Betaproteobacteria</taxon>
        <taxon>Burkholderiales</taxon>
        <taxon>Burkholderiaceae</taxon>
        <taxon>Burkholderia</taxon>
        <taxon>Burkholderia cepacia complex</taxon>
    </lineage>
</organism>
<dbReference type="RefSeq" id="WP_150999517.1">
    <property type="nucleotide sequence ID" value="NZ_VZOK01000184.1"/>
</dbReference>
<dbReference type="AlphaFoldDB" id="A0A6L3MLW9"/>
<feature type="domain" description="Initiator Rep protein WH1" evidence="2">
    <location>
        <begin position="6"/>
        <end position="155"/>
    </location>
</feature>